<protein>
    <recommendedName>
        <fullName evidence="1">DUF7192 domain-containing protein</fullName>
    </recommendedName>
</protein>
<dbReference type="EMBL" id="FNFO01000019">
    <property type="protein sequence ID" value="SDM67787.1"/>
    <property type="molecule type" value="Genomic_DNA"/>
</dbReference>
<evidence type="ECO:0000259" key="1">
    <source>
        <dbReference type="Pfam" id="PF23822"/>
    </source>
</evidence>
<name>A0A1G9V6W0_9BACT</name>
<accession>A0A1G9V6W0</accession>
<reference evidence="2 3" key="1">
    <citation type="submission" date="2016-10" db="EMBL/GenBank/DDBJ databases">
        <authorList>
            <person name="de Groot N.N."/>
        </authorList>
    </citation>
    <scope>NUCLEOTIDE SEQUENCE [LARGE SCALE GENOMIC DNA]</scope>
    <source>
        <strain evidence="2 3">DSM 25186</strain>
    </source>
</reference>
<keyword evidence="3" id="KW-1185">Reference proteome</keyword>
<dbReference type="Proteomes" id="UP000198510">
    <property type="component" value="Unassembled WGS sequence"/>
</dbReference>
<proteinExistence type="predicted"/>
<dbReference type="STRING" id="1075417.SAMN05421823_11932"/>
<dbReference type="Pfam" id="PF23822">
    <property type="entry name" value="DUF7192"/>
    <property type="match status" value="1"/>
</dbReference>
<evidence type="ECO:0000313" key="2">
    <source>
        <dbReference type="EMBL" id="SDM67787.1"/>
    </source>
</evidence>
<sequence>MVTPKLIIGPDDKLSFGFQNMKAQVGLRVLEFASVQDFVAWGNTSRQNVNGRNYKVHQSLRETAQYYIDRKDDWFGLPTPESLEELNQIDQYRSPQLIDEAQQDMSDQLRRLASMQTFLEAPTKKMRWNPFGIGVFSFDKAATGLRPLLYSEALEKQVSRDEVDFSREADGILTLKADGSPVEKKFVTSVRDVYAAYEKVPVEGQHFVLYIHAGASSSVSGPDMAFNAAGVMAFAQLLTEQGHSVEINTLVGTVCKKSKKLRLANVRVKGFDDPLNVNEIAKVVAEPSFYRWKGFNGMVGMANFLNEAQEEMMGNAAPIETMQWCVKQFEQRPFFFFGRVSTRQATLSQLNRLINDFSSKNPPRA</sequence>
<dbReference type="RefSeq" id="WP_089688583.1">
    <property type="nucleotide sequence ID" value="NZ_FNFO01000019.1"/>
</dbReference>
<dbReference type="AlphaFoldDB" id="A0A1G9V6W0"/>
<dbReference type="OrthoDB" id="1157513at2"/>
<gene>
    <name evidence="2" type="ORF">SAMN05421823_11932</name>
</gene>
<feature type="domain" description="DUF7192" evidence="1">
    <location>
        <begin position="197"/>
        <end position="331"/>
    </location>
</feature>
<organism evidence="2 3">
    <name type="scientific">Catalinimonas alkaloidigena</name>
    <dbReference type="NCBI Taxonomy" id="1075417"/>
    <lineage>
        <taxon>Bacteria</taxon>
        <taxon>Pseudomonadati</taxon>
        <taxon>Bacteroidota</taxon>
        <taxon>Cytophagia</taxon>
        <taxon>Cytophagales</taxon>
        <taxon>Catalimonadaceae</taxon>
        <taxon>Catalinimonas</taxon>
    </lineage>
</organism>
<evidence type="ECO:0000313" key="3">
    <source>
        <dbReference type="Proteomes" id="UP000198510"/>
    </source>
</evidence>
<dbReference type="InterPro" id="IPR055616">
    <property type="entry name" value="DUF7192"/>
</dbReference>